<protein>
    <submittedName>
        <fullName evidence="4">Tetratricopeptide repeat protein</fullName>
    </submittedName>
</protein>
<dbReference type="AlphaFoldDB" id="A0A934S7J7"/>
<dbReference type="InterPro" id="IPR011990">
    <property type="entry name" value="TPR-like_helical_dom_sf"/>
</dbReference>
<feature type="domain" description="Ancillary SecYEG translocon subunit/Cell division coordinator CpoB TPR" evidence="3">
    <location>
        <begin position="36"/>
        <end position="176"/>
    </location>
</feature>
<dbReference type="RefSeq" id="WP_200359231.1">
    <property type="nucleotide sequence ID" value="NZ_JAENIL010000083.1"/>
</dbReference>
<evidence type="ECO:0000259" key="3">
    <source>
        <dbReference type="Pfam" id="PF09976"/>
    </source>
</evidence>
<dbReference type="Pfam" id="PF09976">
    <property type="entry name" value="TPR_21"/>
    <property type="match status" value="1"/>
</dbReference>
<keyword evidence="2" id="KW-0472">Membrane</keyword>
<dbReference type="InterPro" id="IPR018704">
    <property type="entry name" value="SecYEG/CpoB_TPR"/>
</dbReference>
<dbReference type="SUPFAM" id="SSF48452">
    <property type="entry name" value="TPR-like"/>
    <property type="match status" value="1"/>
</dbReference>
<reference evidence="4" key="1">
    <citation type="submission" date="2021-01" db="EMBL/GenBank/DDBJ databases">
        <title>Modified the classification status of verrucomicrobia.</title>
        <authorList>
            <person name="Feng X."/>
        </authorList>
    </citation>
    <scope>NUCLEOTIDE SEQUENCE</scope>
    <source>
        <strain evidence="4">KCTC 13126</strain>
    </source>
</reference>
<feature type="transmembrane region" description="Helical" evidence="2">
    <location>
        <begin position="44"/>
        <end position="61"/>
    </location>
</feature>
<sequence length="218" mass="23723">MAKQNSSKNAPKKDERNIVGPDQVEIQDLEDSAIMFWEKYKSTILASVAFIFAVFLGYQGLKFMQARAEKQLQDGYAAANDSDAKAAWAADESGEALSGFAFKELGDEAFEAGDYSKAEGYYREAVEATEAPVDEAATVALAVVLIAQDKTDEAKGLLQPIADNPAAFAQAEAQYRLAYLASEEGDAVTARSLIEAIDEQAFFWKTRAQAIEQKLPEA</sequence>
<proteinExistence type="predicted"/>
<feature type="region of interest" description="Disordered" evidence="1">
    <location>
        <begin position="1"/>
        <end position="22"/>
    </location>
</feature>
<evidence type="ECO:0000256" key="1">
    <source>
        <dbReference type="SAM" id="MobiDB-lite"/>
    </source>
</evidence>
<keyword evidence="2" id="KW-1133">Transmembrane helix</keyword>
<accession>A0A934S7J7</accession>
<dbReference type="EMBL" id="JAENIL010000083">
    <property type="protein sequence ID" value="MBK1880353.1"/>
    <property type="molecule type" value="Genomic_DNA"/>
</dbReference>
<keyword evidence="5" id="KW-1185">Reference proteome</keyword>
<evidence type="ECO:0000313" key="5">
    <source>
        <dbReference type="Proteomes" id="UP000617628"/>
    </source>
</evidence>
<gene>
    <name evidence="4" type="ORF">JIN87_25940</name>
</gene>
<name>A0A934S7J7_9BACT</name>
<organism evidence="4 5">
    <name type="scientific">Pelagicoccus mobilis</name>
    <dbReference type="NCBI Taxonomy" id="415221"/>
    <lineage>
        <taxon>Bacteria</taxon>
        <taxon>Pseudomonadati</taxon>
        <taxon>Verrucomicrobiota</taxon>
        <taxon>Opitutia</taxon>
        <taxon>Puniceicoccales</taxon>
        <taxon>Pelagicoccaceae</taxon>
        <taxon>Pelagicoccus</taxon>
    </lineage>
</organism>
<evidence type="ECO:0000256" key="2">
    <source>
        <dbReference type="SAM" id="Phobius"/>
    </source>
</evidence>
<dbReference type="Proteomes" id="UP000617628">
    <property type="component" value="Unassembled WGS sequence"/>
</dbReference>
<evidence type="ECO:0000313" key="4">
    <source>
        <dbReference type="EMBL" id="MBK1880353.1"/>
    </source>
</evidence>
<comment type="caution">
    <text evidence="4">The sequence shown here is derived from an EMBL/GenBank/DDBJ whole genome shotgun (WGS) entry which is preliminary data.</text>
</comment>
<keyword evidence="2" id="KW-0812">Transmembrane</keyword>
<dbReference type="Gene3D" id="1.25.40.10">
    <property type="entry name" value="Tetratricopeptide repeat domain"/>
    <property type="match status" value="1"/>
</dbReference>